<dbReference type="InterPro" id="IPR038763">
    <property type="entry name" value="DHH_sf"/>
</dbReference>
<feature type="domain" description="DDH" evidence="7">
    <location>
        <begin position="82"/>
        <end position="226"/>
    </location>
</feature>
<evidence type="ECO:0000259" key="10">
    <source>
        <dbReference type="Pfam" id="PF17768"/>
    </source>
</evidence>
<dbReference type="RefSeq" id="WP_009496408.1">
    <property type="nucleotide sequence ID" value="NZ_CP009223.1"/>
</dbReference>
<keyword evidence="5 11" id="KW-0269">Exonuclease</keyword>
<evidence type="ECO:0000256" key="6">
    <source>
        <dbReference type="SAM" id="Coils"/>
    </source>
</evidence>
<evidence type="ECO:0000259" key="9">
    <source>
        <dbReference type="Pfam" id="PF10141"/>
    </source>
</evidence>
<dbReference type="InterPro" id="IPR004610">
    <property type="entry name" value="RecJ"/>
</dbReference>
<keyword evidence="3" id="KW-0540">Nuclease</keyword>
<dbReference type="PANTHER" id="PTHR30255:SF2">
    <property type="entry name" value="SINGLE-STRANDED-DNA-SPECIFIC EXONUCLEASE RECJ"/>
    <property type="match status" value="1"/>
</dbReference>
<dbReference type="InterPro" id="IPR001667">
    <property type="entry name" value="DDH_dom"/>
</dbReference>
<dbReference type="GO" id="GO:0006281">
    <property type="term" value="P:DNA repair"/>
    <property type="evidence" value="ECO:0007669"/>
    <property type="project" value="InterPro"/>
</dbReference>
<dbReference type="KEGG" id="wce:WS08_0765"/>
<reference evidence="12" key="2">
    <citation type="submission" date="2014-08" db="EMBL/GenBank/DDBJ databases">
        <title>Complete genome of Weissella ceti strain WS74 isolated from diseased rainbow trout in Brazil.</title>
        <authorList>
            <person name="Figueiredo H.C.P."/>
            <person name="Leal C.A.G."/>
            <person name="Pereira F.L."/>
            <person name="Soares S.C."/>
            <person name="Dorella F.A."/>
            <person name="Carvalho A.F."/>
            <person name="Azevedo V.A.C."/>
        </authorList>
    </citation>
    <scope>NUCLEOTIDE SEQUENCE [LARGE SCALE GENOMIC DNA]</scope>
    <source>
        <strain evidence="12">WS74</strain>
    </source>
</reference>
<evidence type="ECO:0000313" key="12">
    <source>
        <dbReference type="Proteomes" id="UP000029079"/>
    </source>
</evidence>
<dbReference type="Gene3D" id="3.10.310.30">
    <property type="match status" value="1"/>
</dbReference>
<dbReference type="AlphaFoldDB" id="A0A075TVW9"/>
<dbReference type="KEGG" id="wct:WS74_0768"/>
<dbReference type="Pfam" id="PF02272">
    <property type="entry name" value="DHHA1"/>
    <property type="match status" value="1"/>
</dbReference>
<feature type="coiled-coil region" evidence="6">
    <location>
        <begin position="300"/>
        <end position="327"/>
    </location>
</feature>
<dbReference type="Pfam" id="PF17768">
    <property type="entry name" value="RecJ_OB"/>
    <property type="match status" value="1"/>
</dbReference>
<keyword evidence="6" id="KW-0175">Coiled coil</keyword>
<dbReference type="GO" id="GO:0008409">
    <property type="term" value="F:5'-3' exonuclease activity"/>
    <property type="evidence" value="ECO:0007669"/>
    <property type="project" value="InterPro"/>
</dbReference>
<evidence type="ECO:0000256" key="1">
    <source>
        <dbReference type="ARBA" id="ARBA00005915"/>
    </source>
</evidence>
<dbReference type="InterPro" id="IPR003156">
    <property type="entry name" value="DHHA1_dom"/>
</dbReference>
<dbReference type="Pfam" id="PF10141">
    <property type="entry name" value="ssDNA-exonuc_C"/>
    <property type="match status" value="1"/>
</dbReference>
<dbReference type="InterPro" id="IPR041122">
    <property type="entry name" value="RecJ_OB"/>
</dbReference>
<sequence length="766" mass="83758">MIEAQYQWIAGESDIAVKQALMDAIEMPELLAEQLVQRGMTTPEEVMAFLQPTLEQLHDPAEMFGMDVAVDRIWQAIDAGEKIVVYGDYDVDGMTSTAIMTWALELMGADVSYFVPSRFTEGYGPNLAKYQELAAAGMQLLVTVDNGVSGAREVAWLQEHGVDVIVTDHHELPVKLPEAVAIVHPQHPAGDYPFKHLSGAGVAFKVASALLEAPADDVLDLAALGTVADVMPLRDENRALVALGLAQLREQPRVGLDEMLRVAGSDLAKVDAGTIGFTIGPRLNAVGRLADPTLGVRLLLTEEEQEAAEIVEEVEALNQQRQALVESITNEAIEQAETMSDPVLVVTGAGWHEGVLGIVASRLVDRYNKPTIVLSEEDGRLKGSARSMPAFDLFAALDPHRDLFIGFGGHAGAAGMTLSTDNLTALRQTLIQAAQDQSLDQAGKAELMIAQKVTLADFTRETYDVLQMLAPFGEGNPEPQFEVTLSGVDNPKTMSDGKHIRFNGQTPLGNLPVVGFGYGHLATELGGRFDTIRVVGTMSENTFRGSTTYQMMLKDMEATGAAVFDWRTSKLTPEAVSHPGTYVFFNENIQNQMTGRLGAAAEAVSFDDVFSKTMVDTLILADMPKSLEQLSEVLQFVPARKVGAIFYSLDQAYLQTVPQKSDFAKVYRFTQGHQNVNLSGQFQQVADHLKMKPQMLKLIFKVFLEVEFVKIENGFLNPIAEPANVDLTETNAYQTFMAQRDLEKQLIYSTTAELDQLLSQLSQQEN</sequence>
<dbReference type="STRING" id="759620.WS105_0829"/>
<dbReference type="KEGG" id="wci:WS105_0829"/>
<dbReference type="OrthoDB" id="9809852at2"/>
<evidence type="ECO:0000256" key="3">
    <source>
        <dbReference type="ARBA" id="ARBA00022722"/>
    </source>
</evidence>
<feature type="domain" description="Single-stranded-DNA-specific exonuclease RecJ C-terminal" evidence="9">
    <location>
        <begin position="563"/>
        <end position="756"/>
    </location>
</feature>
<evidence type="ECO:0000256" key="5">
    <source>
        <dbReference type="ARBA" id="ARBA00022839"/>
    </source>
</evidence>
<keyword evidence="4" id="KW-0378">Hydrolase</keyword>
<evidence type="ECO:0000256" key="2">
    <source>
        <dbReference type="ARBA" id="ARBA00019841"/>
    </source>
</evidence>
<protein>
    <recommendedName>
        <fullName evidence="2">Single-stranded-DNA-specific exonuclease RecJ</fullName>
    </recommendedName>
</protein>
<dbReference type="Proteomes" id="UP000029079">
    <property type="component" value="Chromosome"/>
</dbReference>
<reference evidence="11 12" key="1">
    <citation type="journal article" date="2014" name="Genome Announc.">
        <title>Complete Genome Sequences of Fish Pathogenic Weissella ceti Strains WS74 and WS105.</title>
        <authorList>
            <person name="Figueiredo H.C."/>
            <person name="Leal C.A."/>
            <person name="Dorella F.A."/>
            <person name="Carvalho A.F."/>
            <person name="Soares S.C."/>
            <person name="Pereira F.L."/>
            <person name="Azevedo V.A."/>
        </authorList>
    </citation>
    <scope>NUCLEOTIDE SEQUENCE [LARGE SCALE GENOMIC DNA]</scope>
    <source>
        <strain evidence="11 12">WS74</strain>
    </source>
</reference>
<organism evidence="11 12">
    <name type="scientific">Weissella ceti</name>
    <dbReference type="NCBI Taxonomy" id="759620"/>
    <lineage>
        <taxon>Bacteria</taxon>
        <taxon>Bacillati</taxon>
        <taxon>Bacillota</taxon>
        <taxon>Bacilli</taxon>
        <taxon>Lactobacillales</taxon>
        <taxon>Lactobacillaceae</taxon>
        <taxon>Weissella</taxon>
    </lineage>
</organism>
<dbReference type="NCBIfam" id="TIGR00644">
    <property type="entry name" value="recJ"/>
    <property type="match status" value="1"/>
</dbReference>
<proteinExistence type="inferred from homology"/>
<feature type="domain" description="DHHA1" evidence="8">
    <location>
        <begin position="342"/>
        <end position="435"/>
    </location>
</feature>
<evidence type="ECO:0000259" key="8">
    <source>
        <dbReference type="Pfam" id="PF02272"/>
    </source>
</evidence>
<feature type="domain" description="RecJ OB" evidence="10">
    <location>
        <begin position="452"/>
        <end position="555"/>
    </location>
</feature>
<evidence type="ECO:0000313" key="11">
    <source>
        <dbReference type="EMBL" id="AIM63020.1"/>
    </source>
</evidence>
<gene>
    <name evidence="11" type="ORF">WS74_0768</name>
</gene>
<dbReference type="Gene3D" id="3.90.1640.30">
    <property type="match status" value="1"/>
</dbReference>
<accession>A0A075TVW9</accession>
<dbReference type="PATRIC" id="fig|759620.7.peg.790"/>
<dbReference type="EMBL" id="CP009223">
    <property type="protein sequence ID" value="AIM63020.1"/>
    <property type="molecule type" value="Genomic_DNA"/>
</dbReference>
<dbReference type="GO" id="GO:0003676">
    <property type="term" value="F:nucleic acid binding"/>
    <property type="evidence" value="ECO:0007669"/>
    <property type="project" value="InterPro"/>
</dbReference>
<keyword evidence="12" id="KW-1185">Reference proteome</keyword>
<dbReference type="Pfam" id="PF01368">
    <property type="entry name" value="DHH"/>
    <property type="match status" value="1"/>
</dbReference>
<evidence type="ECO:0000256" key="4">
    <source>
        <dbReference type="ARBA" id="ARBA00022801"/>
    </source>
</evidence>
<dbReference type="InterPro" id="IPR018779">
    <property type="entry name" value="RecJ_C"/>
</dbReference>
<dbReference type="InterPro" id="IPR051673">
    <property type="entry name" value="SSDNA_exonuclease_RecJ"/>
</dbReference>
<dbReference type="SUPFAM" id="SSF64182">
    <property type="entry name" value="DHH phosphoesterases"/>
    <property type="match status" value="1"/>
</dbReference>
<dbReference type="PANTHER" id="PTHR30255">
    <property type="entry name" value="SINGLE-STRANDED-DNA-SPECIFIC EXONUCLEASE RECJ"/>
    <property type="match status" value="1"/>
</dbReference>
<dbReference type="GO" id="GO:0006310">
    <property type="term" value="P:DNA recombination"/>
    <property type="evidence" value="ECO:0007669"/>
    <property type="project" value="InterPro"/>
</dbReference>
<name>A0A075TVW9_9LACO</name>
<evidence type="ECO:0000259" key="7">
    <source>
        <dbReference type="Pfam" id="PF01368"/>
    </source>
</evidence>
<comment type="similarity">
    <text evidence="1">Belongs to the RecJ family.</text>
</comment>